<evidence type="ECO:0000313" key="14">
    <source>
        <dbReference type="Proteomes" id="UP001232973"/>
    </source>
</evidence>
<evidence type="ECO:0000256" key="1">
    <source>
        <dbReference type="ARBA" id="ARBA00022475"/>
    </source>
</evidence>
<dbReference type="InterPro" id="IPR003593">
    <property type="entry name" value="AAA+_ATPase"/>
</dbReference>
<dbReference type="Pfam" id="PF00448">
    <property type="entry name" value="SRP54"/>
    <property type="match status" value="1"/>
</dbReference>
<keyword evidence="1 9" id="KW-1003">Cell membrane</keyword>
<protein>
    <recommendedName>
        <fullName evidence="9">Signal recognition particle receptor FtsY</fullName>
        <shortName evidence="9">SRP receptor</shortName>
        <ecNumber evidence="9">3.6.5.4</ecNumber>
    </recommendedName>
</protein>
<evidence type="ECO:0000256" key="4">
    <source>
        <dbReference type="ARBA" id="ARBA00022801"/>
    </source>
</evidence>
<feature type="binding site" evidence="9">
    <location>
        <begin position="254"/>
        <end position="257"/>
    </location>
    <ligand>
        <name>GTP</name>
        <dbReference type="ChEBI" id="CHEBI:37565"/>
    </ligand>
</feature>
<dbReference type="Gene3D" id="3.40.50.300">
    <property type="entry name" value="P-loop containing nucleotide triphosphate hydrolases"/>
    <property type="match status" value="1"/>
</dbReference>
<dbReference type="HAMAP" id="MF_00920">
    <property type="entry name" value="FtsY"/>
    <property type="match status" value="1"/>
</dbReference>
<dbReference type="RefSeq" id="WP_274456167.1">
    <property type="nucleotide sequence ID" value="NZ_CP067097.1"/>
</dbReference>
<comment type="caution">
    <text evidence="13">The sequence shown here is derived from an EMBL/GenBank/DDBJ whole genome shotgun (WGS) entry which is preliminary data.</text>
</comment>
<dbReference type="SUPFAM" id="SSF52540">
    <property type="entry name" value="P-loop containing nucleoside triphosphate hydrolases"/>
    <property type="match status" value="1"/>
</dbReference>
<dbReference type="InterPro" id="IPR027417">
    <property type="entry name" value="P-loop_NTPase"/>
</dbReference>
<evidence type="ECO:0000259" key="12">
    <source>
        <dbReference type="SMART" id="SM00963"/>
    </source>
</evidence>
<evidence type="ECO:0000256" key="5">
    <source>
        <dbReference type="ARBA" id="ARBA00023134"/>
    </source>
</evidence>
<dbReference type="NCBIfam" id="TIGR00064">
    <property type="entry name" value="ftsY"/>
    <property type="match status" value="1"/>
</dbReference>
<evidence type="ECO:0000256" key="9">
    <source>
        <dbReference type="HAMAP-Rule" id="MF_00920"/>
    </source>
</evidence>
<name>A0ABT9XMI8_9BACL</name>
<comment type="subunit">
    <text evidence="9">Part of the signal recognition particle protein translocation system, which is composed of SRP and FtsY.</text>
</comment>
<dbReference type="InterPro" id="IPR004390">
    <property type="entry name" value="SR_rcpt_FtsY"/>
</dbReference>
<dbReference type="PANTHER" id="PTHR43134">
    <property type="entry name" value="SIGNAL RECOGNITION PARTICLE RECEPTOR SUBUNIT ALPHA"/>
    <property type="match status" value="1"/>
</dbReference>
<comment type="catalytic activity">
    <reaction evidence="8 9">
        <text>GTP + H2O = GDP + phosphate + H(+)</text>
        <dbReference type="Rhea" id="RHEA:19669"/>
        <dbReference type="ChEBI" id="CHEBI:15377"/>
        <dbReference type="ChEBI" id="CHEBI:15378"/>
        <dbReference type="ChEBI" id="CHEBI:37565"/>
        <dbReference type="ChEBI" id="CHEBI:43474"/>
        <dbReference type="ChEBI" id="CHEBI:58189"/>
        <dbReference type="EC" id="3.6.5.4"/>
    </reaction>
</comment>
<dbReference type="Gene3D" id="1.20.120.140">
    <property type="entry name" value="Signal recognition particle SRP54, nucleotide-binding domain"/>
    <property type="match status" value="1"/>
</dbReference>
<feature type="binding site" evidence="9">
    <location>
        <begin position="190"/>
        <end position="194"/>
    </location>
    <ligand>
        <name>GTP</name>
        <dbReference type="ChEBI" id="CHEBI:37565"/>
    </ligand>
</feature>
<comment type="subcellular location">
    <subcellularLocation>
        <location evidence="9">Cell membrane</location>
        <topology evidence="9">Peripheral membrane protein</topology>
        <orientation evidence="9">Cytoplasmic side</orientation>
    </subcellularLocation>
    <subcellularLocation>
        <location evidence="9">Cytoplasm</location>
    </subcellularLocation>
</comment>
<dbReference type="SMART" id="SM00962">
    <property type="entry name" value="SRP54"/>
    <property type="match status" value="1"/>
</dbReference>
<keyword evidence="6 9" id="KW-0472">Membrane</keyword>
<dbReference type="InterPro" id="IPR042101">
    <property type="entry name" value="SRP54_N_sf"/>
</dbReference>
<organism evidence="13 14">
    <name type="scientific">Alicyclobacillus cycloheptanicus</name>
    <dbReference type="NCBI Taxonomy" id="1457"/>
    <lineage>
        <taxon>Bacteria</taxon>
        <taxon>Bacillati</taxon>
        <taxon>Bacillota</taxon>
        <taxon>Bacilli</taxon>
        <taxon>Bacillales</taxon>
        <taxon>Alicyclobacillaceae</taxon>
        <taxon>Alicyclobacillus</taxon>
    </lineage>
</organism>
<evidence type="ECO:0000256" key="2">
    <source>
        <dbReference type="ARBA" id="ARBA00022490"/>
    </source>
</evidence>
<evidence type="ECO:0000259" key="11">
    <source>
        <dbReference type="SMART" id="SM00962"/>
    </source>
</evidence>
<comment type="function">
    <text evidence="9">Involved in targeting and insertion of nascent membrane proteins into the cytoplasmic membrane. Acts as a receptor for the complex formed by the signal recognition particle (SRP) and the ribosome-nascent chain (RNC).</text>
</comment>
<keyword evidence="7 9" id="KW-0675">Receptor</keyword>
<dbReference type="SMART" id="SM00963">
    <property type="entry name" value="SRP54_N"/>
    <property type="match status" value="1"/>
</dbReference>
<dbReference type="InterPro" id="IPR013822">
    <property type="entry name" value="Signal_recog_particl_SRP54_hlx"/>
</dbReference>
<gene>
    <name evidence="9" type="primary">ftsY</name>
    <name evidence="13" type="ORF">J2S03_003401</name>
</gene>
<evidence type="ECO:0000256" key="7">
    <source>
        <dbReference type="ARBA" id="ARBA00023170"/>
    </source>
</evidence>
<feature type="domain" description="Signal recognition particle SRP54 helical bundle" evidence="12">
    <location>
        <begin position="7"/>
        <end position="87"/>
    </location>
</feature>
<feature type="domain" description="SRP54-type proteins GTP-binding" evidence="11">
    <location>
        <begin position="101"/>
        <end position="302"/>
    </location>
</feature>
<dbReference type="Pfam" id="PF02881">
    <property type="entry name" value="SRP54_N"/>
    <property type="match status" value="1"/>
</dbReference>
<feature type="domain" description="AAA+ ATPase" evidence="10">
    <location>
        <begin position="100"/>
        <end position="280"/>
    </location>
</feature>
<dbReference type="InterPro" id="IPR000897">
    <property type="entry name" value="SRP54_GTPase_dom"/>
</dbReference>
<keyword evidence="4 9" id="KW-0378">Hydrolase</keyword>
<reference evidence="13 14" key="1">
    <citation type="submission" date="2023-07" db="EMBL/GenBank/DDBJ databases">
        <title>Genomic Encyclopedia of Type Strains, Phase IV (KMG-IV): sequencing the most valuable type-strain genomes for metagenomic binning, comparative biology and taxonomic classification.</title>
        <authorList>
            <person name="Goeker M."/>
        </authorList>
    </citation>
    <scope>NUCLEOTIDE SEQUENCE [LARGE SCALE GENOMIC DNA]</scope>
    <source>
        <strain evidence="13 14">DSM 4006</strain>
    </source>
</reference>
<keyword evidence="14" id="KW-1185">Reference proteome</keyword>
<dbReference type="EMBL" id="JAUSTP010000051">
    <property type="protein sequence ID" value="MDQ0191530.1"/>
    <property type="molecule type" value="Genomic_DNA"/>
</dbReference>
<accession>A0ABT9XMI8</accession>
<dbReference type="SUPFAM" id="SSF47364">
    <property type="entry name" value="Domain of the SRP/SRP receptor G-proteins"/>
    <property type="match status" value="1"/>
</dbReference>
<keyword evidence="2 9" id="KW-0963">Cytoplasm</keyword>
<evidence type="ECO:0000313" key="13">
    <source>
        <dbReference type="EMBL" id="MDQ0191530.1"/>
    </source>
</evidence>
<evidence type="ECO:0000256" key="6">
    <source>
        <dbReference type="ARBA" id="ARBA00023136"/>
    </source>
</evidence>
<keyword evidence="5 9" id="KW-0342">GTP-binding</keyword>
<dbReference type="Proteomes" id="UP001232973">
    <property type="component" value="Unassembled WGS sequence"/>
</dbReference>
<evidence type="ECO:0000256" key="8">
    <source>
        <dbReference type="ARBA" id="ARBA00048027"/>
    </source>
</evidence>
<proteinExistence type="inferred from homology"/>
<dbReference type="InterPro" id="IPR036225">
    <property type="entry name" value="SRP/SRP_N"/>
</dbReference>
<dbReference type="CDD" id="cd17874">
    <property type="entry name" value="FtsY"/>
    <property type="match status" value="1"/>
</dbReference>
<dbReference type="SMART" id="SM00382">
    <property type="entry name" value="AAA"/>
    <property type="match status" value="1"/>
</dbReference>
<dbReference type="EC" id="3.6.5.4" evidence="9"/>
<evidence type="ECO:0000259" key="10">
    <source>
        <dbReference type="SMART" id="SM00382"/>
    </source>
</evidence>
<feature type="binding site" evidence="9">
    <location>
        <begin position="108"/>
        <end position="115"/>
    </location>
    <ligand>
        <name>GTP</name>
        <dbReference type="ChEBI" id="CHEBI:37565"/>
    </ligand>
</feature>
<evidence type="ECO:0000256" key="3">
    <source>
        <dbReference type="ARBA" id="ARBA00022741"/>
    </source>
</evidence>
<keyword evidence="3 9" id="KW-0547">Nucleotide-binding</keyword>
<sequence>MGLFDKFRKGLEKSRTGLWGRLGGWIQGGKIDDTVYDEMEEALLAADVGFDTAIWLVEQVRRAQRQNRVTDPKELPRLLMDAMVDALSGPDPQMHFAESGPTLMLVVGVNGVGKTTSIAKLAHYYQQQGKKVILAAGDTFRAAAIEQLTEWGGRIGCDVVRHSQGADPAAVVFDAISAARSRNADLILCDTAGRLHNKANLMNELAKIHKVAERELPGSPHEVLLVLDAVTGQNALSQAKVFQEVVNVSGIVVTKLDGTAKGGVVLPIVRERQIAVKWVGLGEQMDDLEPFDARAFAQAICSYADEAE</sequence>
<comment type="similarity">
    <text evidence="9">Belongs to the GTP-binding SRP family. FtsY subfamily.</text>
</comment>
<dbReference type="PANTHER" id="PTHR43134:SF1">
    <property type="entry name" value="SIGNAL RECOGNITION PARTICLE RECEPTOR SUBUNIT ALPHA"/>
    <property type="match status" value="1"/>
</dbReference>